<sequence>MDSALLSSCFCNVSETRVSIGFVTSWKTAIKRNHRDKVRLSLMDSSRTRVYLRKPTKKFNDPPGTKAPTVLRVDESFNKGLRPFDDYEDSISTETDDTVDILDGSLETYNDEEDEQREEKEVEDNPEWDPEEIETISSLFRGRIPQKPGKLVRERPLPLPLPYKHRPVGLPSSKKWVRTANSSRKSLSSRVYKDPTFLVGLAKEIRNLPPEEDVSVVLDKCSRFIRKGSLSLTIRELGHMGLPERALQIFCWVQKQPLLYPDDRLLASTVEVLARNHELKLSFKLEKFLSLASQNVYEAVVRGFIRSGSLKLAYKLVSAAKNGKMMLDSGVYAKLILELGKIPDNHVLVLALLEELGQREDLNLTQQDCTAIMKICIKLGRFEIVESLYNWFKVSGREPSVVMYTTLIHSRYSNNSYKEALALVWEMEASNCLFDLPAYRVVIKLFVALNDLSRAVRYFSKLKEAGFSPAFDIYMDLIKIYALHGRLAKCKEVCKEAEVAGFKLEERTRPLLMQLDE</sequence>
<evidence type="ECO:0000313" key="1">
    <source>
        <dbReference type="EMBL" id="KAI3727887.1"/>
    </source>
</evidence>
<organism evidence="1 2">
    <name type="scientific">Arctium lappa</name>
    <name type="common">Greater burdock</name>
    <name type="synonym">Lappa major</name>
    <dbReference type="NCBI Taxonomy" id="4217"/>
    <lineage>
        <taxon>Eukaryota</taxon>
        <taxon>Viridiplantae</taxon>
        <taxon>Streptophyta</taxon>
        <taxon>Embryophyta</taxon>
        <taxon>Tracheophyta</taxon>
        <taxon>Spermatophyta</taxon>
        <taxon>Magnoliopsida</taxon>
        <taxon>eudicotyledons</taxon>
        <taxon>Gunneridae</taxon>
        <taxon>Pentapetalae</taxon>
        <taxon>asterids</taxon>
        <taxon>campanulids</taxon>
        <taxon>Asterales</taxon>
        <taxon>Asteraceae</taxon>
        <taxon>Carduoideae</taxon>
        <taxon>Cardueae</taxon>
        <taxon>Arctiinae</taxon>
        <taxon>Arctium</taxon>
    </lineage>
</organism>
<dbReference type="Proteomes" id="UP001055879">
    <property type="component" value="Linkage Group LG05"/>
</dbReference>
<proteinExistence type="predicted"/>
<gene>
    <name evidence="1" type="ORF">L6452_16509</name>
</gene>
<comment type="caution">
    <text evidence="1">The sequence shown here is derived from an EMBL/GenBank/DDBJ whole genome shotgun (WGS) entry which is preliminary data.</text>
</comment>
<keyword evidence="2" id="KW-1185">Reference proteome</keyword>
<evidence type="ECO:0000313" key="2">
    <source>
        <dbReference type="Proteomes" id="UP001055879"/>
    </source>
</evidence>
<reference evidence="1 2" key="2">
    <citation type="journal article" date="2022" name="Mol. Ecol. Resour.">
        <title>The genomes of chicory, endive, great burdock and yacon provide insights into Asteraceae paleo-polyploidization history and plant inulin production.</title>
        <authorList>
            <person name="Fan W."/>
            <person name="Wang S."/>
            <person name="Wang H."/>
            <person name="Wang A."/>
            <person name="Jiang F."/>
            <person name="Liu H."/>
            <person name="Zhao H."/>
            <person name="Xu D."/>
            <person name="Zhang Y."/>
        </authorList>
    </citation>
    <scope>NUCLEOTIDE SEQUENCE [LARGE SCALE GENOMIC DNA]</scope>
    <source>
        <strain evidence="2">cv. Niubang</strain>
    </source>
</reference>
<reference evidence="2" key="1">
    <citation type="journal article" date="2022" name="Mol. Ecol. Resour.">
        <title>The genomes of chicory, endive, great burdock and yacon provide insights into Asteraceae palaeo-polyploidization history and plant inulin production.</title>
        <authorList>
            <person name="Fan W."/>
            <person name="Wang S."/>
            <person name="Wang H."/>
            <person name="Wang A."/>
            <person name="Jiang F."/>
            <person name="Liu H."/>
            <person name="Zhao H."/>
            <person name="Xu D."/>
            <person name="Zhang Y."/>
        </authorList>
    </citation>
    <scope>NUCLEOTIDE SEQUENCE [LARGE SCALE GENOMIC DNA]</scope>
    <source>
        <strain evidence="2">cv. Niubang</strain>
    </source>
</reference>
<dbReference type="EMBL" id="CM042051">
    <property type="protein sequence ID" value="KAI3727887.1"/>
    <property type="molecule type" value="Genomic_DNA"/>
</dbReference>
<protein>
    <submittedName>
        <fullName evidence="1">Uncharacterized protein</fullName>
    </submittedName>
</protein>
<accession>A0ACB9C162</accession>
<name>A0ACB9C162_ARCLA</name>